<dbReference type="Proteomes" id="UP000284853">
    <property type="component" value="Unassembled WGS sequence"/>
</dbReference>
<dbReference type="InterPro" id="IPR027417">
    <property type="entry name" value="P-loop_NTPase"/>
</dbReference>
<comment type="similarity">
    <text evidence="2">Belongs to the ABC transporter superfamily.</text>
</comment>
<comment type="subcellular location">
    <subcellularLocation>
        <location evidence="1">Cell inner membrane</location>
        <topology evidence="1">Peripheral membrane protein</topology>
    </subcellularLocation>
</comment>
<dbReference type="CDD" id="cd03257">
    <property type="entry name" value="ABC_NikE_OppD_transporters"/>
    <property type="match status" value="1"/>
</dbReference>
<accession>A0ABX9PP60</accession>
<evidence type="ECO:0000256" key="8">
    <source>
        <dbReference type="ARBA" id="ARBA00022967"/>
    </source>
</evidence>
<evidence type="ECO:0000256" key="5">
    <source>
        <dbReference type="ARBA" id="ARBA00022519"/>
    </source>
</evidence>
<dbReference type="PROSITE" id="PS50893">
    <property type="entry name" value="ABC_TRANSPORTER_2"/>
    <property type="match status" value="1"/>
</dbReference>
<evidence type="ECO:0000256" key="6">
    <source>
        <dbReference type="ARBA" id="ARBA00022741"/>
    </source>
</evidence>
<evidence type="ECO:0000256" key="4">
    <source>
        <dbReference type="ARBA" id="ARBA00022475"/>
    </source>
</evidence>
<proteinExistence type="inferred from homology"/>
<dbReference type="EMBL" id="NSDJ01000002">
    <property type="protein sequence ID" value="RKF66690.1"/>
    <property type="molecule type" value="Genomic_DNA"/>
</dbReference>
<dbReference type="SMART" id="SM00382">
    <property type="entry name" value="AAA"/>
    <property type="match status" value="1"/>
</dbReference>
<keyword evidence="12" id="KW-1185">Reference proteome</keyword>
<dbReference type="PANTHER" id="PTHR43297:SF14">
    <property type="entry name" value="ATPASE AAA-TYPE CORE DOMAIN-CONTAINING PROTEIN"/>
    <property type="match status" value="1"/>
</dbReference>
<organism evidence="11 12">
    <name type="scientific">Rahnella variigena</name>
    <dbReference type="NCBI Taxonomy" id="574964"/>
    <lineage>
        <taxon>Bacteria</taxon>
        <taxon>Pseudomonadati</taxon>
        <taxon>Pseudomonadota</taxon>
        <taxon>Gammaproteobacteria</taxon>
        <taxon>Enterobacterales</taxon>
        <taxon>Yersiniaceae</taxon>
        <taxon>Rahnella</taxon>
    </lineage>
</organism>
<dbReference type="Pfam" id="PF00005">
    <property type="entry name" value="ABC_tran"/>
    <property type="match status" value="1"/>
</dbReference>
<evidence type="ECO:0000313" key="12">
    <source>
        <dbReference type="Proteomes" id="UP000284853"/>
    </source>
</evidence>
<evidence type="ECO:0000313" key="11">
    <source>
        <dbReference type="EMBL" id="RKF66690.1"/>
    </source>
</evidence>
<evidence type="ECO:0000256" key="7">
    <source>
        <dbReference type="ARBA" id="ARBA00022840"/>
    </source>
</evidence>
<keyword evidence="9" id="KW-0472">Membrane</keyword>
<protein>
    <submittedName>
        <fullName evidence="11">Dipeptide/oligopeptide/nickel ABC transporter ATP-binding protein</fullName>
    </submittedName>
</protein>
<dbReference type="GO" id="GO:0005524">
    <property type="term" value="F:ATP binding"/>
    <property type="evidence" value="ECO:0007669"/>
    <property type="project" value="UniProtKB-KW"/>
</dbReference>
<comment type="caution">
    <text evidence="11">The sequence shown here is derived from an EMBL/GenBank/DDBJ whole genome shotgun (WGS) entry which is preliminary data.</text>
</comment>
<evidence type="ECO:0000256" key="9">
    <source>
        <dbReference type="ARBA" id="ARBA00023136"/>
    </source>
</evidence>
<keyword evidence="3" id="KW-0813">Transport</keyword>
<feature type="domain" description="ABC transporter" evidence="10">
    <location>
        <begin position="13"/>
        <end position="250"/>
    </location>
</feature>
<evidence type="ECO:0000259" key="10">
    <source>
        <dbReference type="PROSITE" id="PS50893"/>
    </source>
</evidence>
<dbReference type="GeneID" id="302711510"/>
<name>A0ABX9PP60_9GAMM</name>
<dbReference type="InterPro" id="IPR050388">
    <property type="entry name" value="ABC_Ni/Peptide_Import"/>
</dbReference>
<evidence type="ECO:0000256" key="3">
    <source>
        <dbReference type="ARBA" id="ARBA00022448"/>
    </source>
</evidence>
<dbReference type="InterPro" id="IPR017871">
    <property type="entry name" value="ABC_transporter-like_CS"/>
</dbReference>
<reference evidence="11 12" key="1">
    <citation type="submission" date="2017-08" db="EMBL/GenBank/DDBJ databases">
        <title>Comparative genomics of bacteria isolated from necrotic lesions of AOD affected trees.</title>
        <authorList>
            <person name="Doonan J."/>
            <person name="Denman S."/>
            <person name="Mcdonald J.E."/>
        </authorList>
    </citation>
    <scope>NUCLEOTIDE SEQUENCE [LARGE SCALE GENOMIC DNA]</scope>
    <source>
        <strain evidence="11 12">CIP 105588</strain>
    </source>
</reference>
<dbReference type="InterPro" id="IPR003439">
    <property type="entry name" value="ABC_transporter-like_ATP-bd"/>
</dbReference>
<dbReference type="PANTHER" id="PTHR43297">
    <property type="entry name" value="OLIGOPEPTIDE TRANSPORT ATP-BINDING PROTEIN APPD"/>
    <property type="match status" value="1"/>
</dbReference>
<dbReference type="SUPFAM" id="SSF52540">
    <property type="entry name" value="P-loop containing nucleoside triphosphate hydrolases"/>
    <property type="match status" value="1"/>
</dbReference>
<evidence type="ECO:0000256" key="2">
    <source>
        <dbReference type="ARBA" id="ARBA00005417"/>
    </source>
</evidence>
<sequence length="271" mass="28399">MTLDKTQNNEPVLVVEGLTLRLAGENRISGLTFSINAGERVCLLGASGSGKSLTARAITGTAPAGADLSGSIRVNGAEVCGKPPVSRCAYSRVATVFQDSSAALNPLMTLGKQLRLALPAASADEIHAMLDAVGLGDIARLSSRYPAELSGGQRQRLCLALAMQSRAALLVADEPTTALDVLTQHQVLQAIRTACFARPSRALLFITHDIAVAAQLCERALVMENGVLVESAAMSQLLSRPQHPYSRQLVHAARQAAMLHQNAASLCGVAV</sequence>
<keyword evidence="5" id="KW-0997">Cell inner membrane</keyword>
<keyword evidence="6" id="KW-0547">Nucleotide-binding</keyword>
<dbReference type="PROSITE" id="PS00211">
    <property type="entry name" value="ABC_TRANSPORTER_1"/>
    <property type="match status" value="1"/>
</dbReference>
<dbReference type="Gene3D" id="3.40.50.300">
    <property type="entry name" value="P-loop containing nucleotide triphosphate hydrolases"/>
    <property type="match status" value="1"/>
</dbReference>
<keyword evidence="8" id="KW-1278">Translocase</keyword>
<dbReference type="RefSeq" id="WP_120162980.1">
    <property type="nucleotide sequence ID" value="NZ_NSDJ01000002.1"/>
</dbReference>
<keyword evidence="7 11" id="KW-0067">ATP-binding</keyword>
<keyword evidence="4" id="KW-1003">Cell membrane</keyword>
<dbReference type="InterPro" id="IPR003593">
    <property type="entry name" value="AAA+_ATPase"/>
</dbReference>
<evidence type="ECO:0000256" key="1">
    <source>
        <dbReference type="ARBA" id="ARBA00004417"/>
    </source>
</evidence>
<gene>
    <name evidence="11" type="ORF">CKQ54_22145</name>
</gene>